<dbReference type="OrthoDB" id="294295at2759"/>
<dbReference type="InterPro" id="IPR020904">
    <property type="entry name" value="Sc_DH/Rdtase_CS"/>
</dbReference>
<dbReference type="PROSITE" id="PS00061">
    <property type="entry name" value="ADH_SHORT"/>
    <property type="match status" value="1"/>
</dbReference>
<keyword evidence="6" id="KW-0560">Oxidoreductase</keyword>
<comment type="similarity">
    <text evidence="2 12">Belongs to the short-chain dehydrogenases/reductases (SDR) family.</text>
</comment>
<dbReference type="Pfam" id="PF00106">
    <property type="entry name" value="adh_short"/>
    <property type="match status" value="1"/>
</dbReference>
<evidence type="ECO:0000256" key="2">
    <source>
        <dbReference type="ARBA" id="ARBA00006484"/>
    </source>
</evidence>
<dbReference type="EMBL" id="KQ257456">
    <property type="protein sequence ID" value="KND00417.1"/>
    <property type="molecule type" value="Genomic_DNA"/>
</dbReference>
<dbReference type="PRINTS" id="PR00081">
    <property type="entry name" value="GDHRDH"/>
</dbReference>
<dbReference type="PRINTS" id="PR00080">
    <property type="entry name" value="SDRFAMILY"/>
</dbReference>
<accession>A0A0L0HH67</accession>
<dbReference type="OMA" id="ESLAFEM"/>
<evidence type="ECO:0000256" key="7">
    <source>
        <dbReference type="ARBA" id="ARBA00023098"/>
    </source>
</evidence>
<reference evidence="14 15" key="1">
    <citation type="submission" date="2009-08" db="EMBL/GenBank/DDBJ databases">
        <title>The Genome Sequence of Spizellomyces punctatus strain DAOM BR117.</title>
        <authorList>
            <consortium name="The Broad Institute Genome Sequencing Platform"/>
            <person name="Russ C."/>
            <person name="Cuomo C."/>
            <person name="Shea T."/>
            <person name="Young S.K."/>
            <person name="Zeng Q."/>
            <person name="Koehrsen M."/>
            <person name="Haas B."/>
            <person name="Borodovsky M."/>
            <person name="Guigo R."/>
            <person name="Alvarado L."/>
            <person name="Berlin A."/>
            <person name="Bochicchio J."/>
            <person name="Borenstein D."/>
            <person name="Chapman S."/>
            <person name="Chen Z."/>
            <person name="Engels R."/>
            <person name="Freedman E."/>
            <person name="Gellesch M."/>
            <person name="Goldberg J."/>
            <person name="Griggs A."/>
            <person name="Gujja S."/>
            <person name="Heiman D."/>
            <person name="Hepburn T."/>
            <person name="Howarth C."/>
            <person name="Jen D."/>
            <person name="Larson L."/>
            <person name="Lewis B."/>
            <person name="Mehta T."/>
            <person name="Park D."/>
            <person name="Pearson M."/>
            <person name="Roberts A."/>
            <person name="Saif S."/>
            <person name="Shenoy N."/>
            <person name="Sisk P."/>
            <person name="Stolte C."/>
            <person name="Sykes S."/>
            <person name="Thomson T."/>
            <person name="Walk T."/>
            <person name="White J."/>
            <person name="Yandava C."/>
            <person name="Burger G."/>
            <person name="Gray M.W."/>
            <person name="Holland P.W.H."/>
            <person name="King N."/>
            <person name="Lang F.B.F."/>
            <person name="Roger A.J."/>
            <person name="Ruiz-Trillo I."/>
            <person name="Lander E."/>
            <person name="Nusbaum C."/>
        </authorList>
    </citation>
    <scope>NUCLEOTIDE SEQUENCE [LARGE SCALE GENOMIC DNA]</scope>
    <source>
        <strain evidence="14 15">DAOM BR117</strain>
    </source>
</reference>
<evidence type="ECO:0000256" key="11">
    <source>
        <dbReference type="ARBA" id="ARBA00082544"/>
    </source>
</evidence>
<dbReference type="InterPro" id="IPR036291">
    <property type="entry name" value="NAD(P)-bd_dom_sf"/>
</dbReference>
<dbReference type="VEuPathDB" id="FungiDB:SPPG_04739"/>
<evidence type="ECO:0000256" key="9">
    <source>
        <dbReference type="ARBA" id="ARBA00059620"/>
    </source>
</evidence>
<protein>
    <recommendedName>
        <fullName evidence="10">Short-chain dehydrogenase/reductase 3</fullName>
    </recommendedName>
    <alternativeName>
        <fullName evidence="11">Retinal short-chain dehydrogenase/reductase 1</fullName>
    </alternativeName>
</protein>
<proteinExistence type="inferred from homology"/>
<evidence type="ECO:0000256" key="13">
    <source>
        <dbReference type="SAM" id="Phobius"/>
    </source>
</evidence>
<dbReference type="GeneID" id="27688171"/>
<comment type="function">
    <text evidence="9">Catalyzes the reduction of all-trans-retinal to all-trans-retinol in the presence of NADPH.</text>
</comment>
<comment type="subcellular location">
    <subcellularLocation>
        <location evidence="1">Membrane</location>
        <topology evidence="1">Multi-pass membrane protein</topology>
    </subcellularLocation>
</comment>
<dbReference type="eggNOG" id="KOG1201">
    <property type="taxonomic scope" value="Eukaryota"/>
</dbReference>
<dbReference type="STRING" id="645134.A0A0L0HH67"/>
<evidence type="ECO:0000256" key="6">
    <source>
        <dbReference type="ARBA" id="ARBA00023002"/>
    </source>
</evidence>
<dbReference type="AlphaFoldDB" id="A0A0L0HH67"/>
<evidence type="ECO:0000256" key="8">
    <source>
        <dbReference type="ARBA" id="ARBA00023136"/>
    </source>
</evidence>
<dbReference type="InterPro" id="IPR002347">
    <property type="entry name" value="SDR_fam"/>
</dbReference>
<dbReference type="GO" id="GO:0016020">
    <property type="term" value="C:membrane"/>
    <property type="evidence" value="ECO:0007669"/>
    <property type="project" value="UniProtKB-SubCell"/>
</dbReference>
<evidence type="ECO:0000256" key="1">
    <source>
        <dbReference type="ARBA" id="ARBA00004141"/>
    </source>
</evidence>
<dbReference type="InParanoid" id="A0A0L0HH67"/>
<dbReference type="SUPFAM" id="SSF51735">
    <property type="entry name" value="NAD(P)-binding Rossmann-fold domains"/>
    <property type="match status" value="1"/>
</dbReference>
<dbReference type="RefSeq" id="XP_016608456.1">
    <property type="nucleotide sequence ID" value="XM_016752971.1"/>
</dbReference>
<keyword evidence="4" id="KW-0521">NADP</keyword>
<dbReference type="GO" id="GO:0052650">
    <property type="term" value="F:all-trans-retinol dehydrogenase (NADP+) activity"/>
    <property type="evidence" value="ECO:0007669"/>
    <property type="project" value="UniProtKB-ARBA"/>
</dbReference>
<evidence type="ECO:0000256" key="3">
    <source>
        <dbReference type="ARBA" id="ARBA00022692"/>
    </source>
</evidence>
<evidence type="ECO:0000313" key="14">
    <source>
        <dbReference type="EMBL" id="KND00417.1"/>
    </source>
</evidence>
<keyword evidence="8 13" id="KW-0472">Membrane</keyword>
<dbReference type="PANTHER" id="PTHR24322">
    <property type="entry name" value="PKSB"/>
    <property type="match status" value="1"/>
</dbReference>
<dbReference type="FunFam" id="3.40.50.720:FF:000131">
    <property type="entry name" value="Short-chain dehydrogenase/reductase 3"/>
    <property type="match status" value="1"/>
</dbReference>
<gene>
    <name evidence="14" type="ORF">SPPG_04739</name>
</gene>
<dbReference type="FunCoup" id="A0A0L0HH67">
    <property type="interactions" value="103"/>
</dbReference>
<sequence>MAPLLTVDTVLGPIYKVAFVNPYTAPVFWVVLSIILVPYAQIILWSTCIIFGAIPAILHIYRNRNARPINDWSNEIVLITGGSHGLGKQLAETLAYKHAPKKIVVLDVRPTIFNDGSISYYECDVGDQQMVQKVAERIIREEGHPTIIINNAGIVNHALSVVDTPDPEIERVIKVNLLAQFWIAKAFLPNMRKTDHGHIVTVSSVLGSSAAAFATAYCASKSGVTGFHEGLRQELLGTNIRMTCVYPGLIDTGMFTGMVHQRPWLTPHLKTSEVCNAIVTALETGRNRDVFLPFYTYVAPLLRFLPIEIGDAVREMSGANQEMLAYKYSASAMST</sequence>
<evidence type="ECO:0000313" key="15">
    <source>
        <dbReference type="Proteomes" id="UP000053201"/>
    </source>
</evidence>
<keyword evidence="7" id="KW-0443">Lipid metabolism</keyword>
<keyword evidence="15" id="KW-1185">Reference proteome</keyword>
<evidence type="ECO:0000256" key="10">
    <source>
        <dbReference type="ARBA" id="ARBA00068717"/>
    </source>
</evidence>
<dbReference type="Proteomes" id="UP000053201">
    <property type="component" value="Unassembled WGS sequence"/>
</dbReference>
<evidence type="ECO:0000256" key="12">
    <source>
        <dbReference type="RuleBase" id="RU000363"/>
    </source>
</evidence>
<dbReference type="PANTHER" id="PTHR24322:SF736">
    <property type="entry name" value="RETINOL DEHYDROGENASE 10"/>
    <property type="match status" value="1"/>
</dbReference>
<keyword evidence="3 13" id="KW-0812">Transmembrane</keyword>
<evidence type="ECO:0000256" key="4">
    <source>
        <dbReference type="ARBA" id="ARBA00022857"/>
    </source>
</evidence>
<feature type="transmembrane region" description="Helical" evidence="13">
    <location>
        <begin position="27"/>
        <end position="58"/>
    </location>
</feature>
<organism evidence="14 15">
    <name type="scientific">Spizellomyces punctatus (strain DAOM BR117)</name>
    <dbReference type="NCBI Taxonomy" id="645134"/>
    <lineage>
        <taxon>Eukaryota</taxon>
        <taxon>Fungi</taxon>
        <taxon>Fungi incertae sedis</taxon>
        <taxon>Chytridiomycota</taxon>
        <taxon>Chytridiomycota incertae sedis</taxon>
        <taxon>Chytridiomycetes</taxon>
        <taxon>Spizellomycetales</taxon>
        <taxon>Spizellomycetaceae</taxon>
        <taxon>Spizellomyces</taxon>
    </lineage>
</organism>
<dbReference type="Gene3D" id="3.40.50.720">
    <property type="entry name" value="NAD(P)-binding Rossmann-like Domain"/>
    <property type="match status" value="1"/>
</dbReference>
<evidence type="ECO:0000256" key="5">
    <source>
        <dbReference type="ARBA" id="ARBA00022989"/>
    </source>
</evidence>
<keyword evidence="5 13" id="KW-1133">Transmembrane helix</keyword>
<name>A0A0L0HH67_SPIPD</name>